<dbReference type="Pfam" id="PF03466">
    <property type="entry name" value="LysR_substrate"/>
    <property type="match status" value="1"/>
</dbReference>
<dbReference type="FunFam" id="1.10.10.10:FF:000001">
    <property type="entry name" value="LysR family transcriptional regulator"/>
    <property type="match status" value="1"/>
</dbReference>
<comment type="similarity">
    <text evidence="1">Belongs to the LysR transcriptional regulatory family.</text>
</comment>
<dbReference type="Gene3D" id="1.10.10.10">
    <property type="entry name" value="Winged helix-like DNA-binding domain superfamily/Winged helix DNA-binding domain"/>
    <property type="match status" value="1"/>
</dbReference>
<dbReference type="PROSITE" id="PS50931">
    <property type="entry name" value="HTH_LYSR"/>
    <property type="match status" value="1"/>
</dbReference>
<feature type="domain" description="HTH lysR-type" evidence="5">
    <location>
        <begin position="26"/>
        <end position="83"/>
    </location>
</feature>
<dbReference type="GO" id="GO:0003700">
    <property type="term" value="F:DNA-binding transcription factor activity"/>
    <property type="evidence" value="ECO:0007669"/>
    <property type="project" value="InterPro"/>
</dbReference>
<keyword evidence="3" id="KW-0238">DNA-binding</keyword>
<dbReference type="GO" id="GO:0005829">
    <property type="term" value="C:cytosol"/>
    <property type="evidence" value="ECO:0007669"/>
    <property type="project" value="TreeGrafter"/>
</dbReference>
<evidence type="ECO:0000313" key="6">
    <source>
        <dbReference type="EMBL" id="OZI60774.1"/>
    </source>
</evidence>
<dbReference type="OrthoDB" id="8675247at2"/>
<protein>
    <recommendedName>
        <fullName evidence="5">HTH lysR-type domain-containing protein</fullName>
    </recommendedName>
</protein>
<dbReference type="SUPFAM" id="SSF53850">
    <property type="entry name" value="Periplasmic binding protein-like II"/>
    <property type="match status" value="1"/>
</dbReference>
<dbReference type="Pfam" id="PF00126">
    <property type="entry name" value="HTH_1"/>
    <property type="match status" value="1"/>
</dbReference>
<dbReference type="InterPro" id="IPR036390">
    <property type="entry name" value="WH_DNA-bd_sf"/>
</dbReference>
<dbReference type="GO" id="GO:0003677">
    <property type="term" value="F:DNA binding"/>
    <property type="evidence" value="ECO:0007669"/>
    <property type="project" value="UniProtKB-KW"/>
</dbReference>
<reference evidence="7" key="1">
    <citation type="submission" date="2017-05" db="EMBL/GenBank/DDBJ databases">
        <title>Complete and WGS of Bordetella genogroups.</title>
        <authorList>
            <person name="Spilker T."/>
            <person name="Lipuma J."/>
        </authorList>
    </citation>
    <scope>NUCLEOTIDE SEQUENCE [LARGE SCALE GENOMIC DNA]</scope>
    <source>
        <strain evidence="7">AU8856</strain>
    </source>
</reference>
<evidence type="ECO:0000256" key="3">
    <source>
        <dbReference type="ARBA" id="ARBA00023125"/>
    </source>
</evidence>
<dbReference type="InterPro" id="IPR000847">
    <property type="entry name" value="LysR_HTH_N"/>
</dbReference>
<keyword evidence="7" id="KW-1185">Reference proteome</keyword>
<comment type="caution">
    <text evidence="6">The sequence shown here is derived from an EMBL/GenBank/DDBJ whole genome shotgun (WGS) entry which is preliminary data.</text>
</comment>
<evidence type="ECO:0000259" key="5">
    <source>
        <dbReference type="PROSITE" id="PS50931"/>
    </source>
</evidence>
<dbReference type="Proteomes" id="UP000215767">
    <property type="component" value="Unassembled WGS sequence"/>
</dbReference>
<dbReference type="PRINTS" id="PR00039">
    <property type="entry name" value="HTHLYSR"/>
</dbReference>
<keyword evidence="4" id="KW-0804">Transcription</keyword>
<keyword evidence="2" id="KW-0805">Transcription regulation</keyword>
<dbReference type="CDD" id="cd08440">
    <property type="entry name" value="PBP2_LTTR_like_4"/>
    <property type="match status" value="1"/>
</dbReference>
<organism evidence="6 7">
    <name type="scientific">Bordetella genomosp. 11</name>
    <dbReference type="NCBI Taxonomy" id="1416808"/>
    <lineage>
        <taxon>Bacteria</taxon>
        <taxon>Pseudomonadati</taxon>
        <taxon>Pseudomonadota</taxon>
        <taxon>Betaproteobacteria</taxon>
        <taxon>Burkholderiales</taxon>
        <taxon>Alcaligenaceae</taxon>
        <taxon>Bordetella</taxon>
    </lineage>
</organism>
<name>A0A261UFU3_9BORD</name>
<gene>
    <name evidence="6" type="ORF">CAL28_15455</name>
</gene>
<accession>A0A261UFU3</accession>
<dbReference type="InterPro" id="IPR005119">
    <property type="entry name" value="LysR_subst-bd"/>
</dbReference>
<dbReference type="PANTHER" id="PTHR30419">
    <property type="entry name" value="HTH-TYPE TRANSCRIPTIONAL REGULATOR YBHD"/>
    <property type="match status" value="1"/>
</dbReference>
<evidence type="ECO:0000256" key="1">
    <source>
        <dbReference type="ARBA" id="ARBA00009437"/>
    </source>
</evidence>
<evidence type="ECO:0000256" key="2">
    <source>
        <dbReference type="ARBA" id="ARBA00023015"/>
    </source>
</evidence>
<evidence type="ECO:0000313" key="7">
    <source>
        <dbReference type="Proteomes" id="UP000215767"/>
    </source>
</evidence>
<sequence length="321" mass="35594">MACLRARRVSNAMTCRTDGAALPMNITIKQLRAFINVVNAGSFTEAAKRLYVTQSALSLLLRDLESELGFRLLDRNSRRMQLSTMGAEFYPLAVKVVDDLDTAVSSTLQLHERQRGSVVVACTLLYGQALMPQILAAFGQRYPAIAVRMLDLPNEQVLSRVAADEADFGIAPQRPTPTGLVQERLFQDRIQLICPADHPFTGRKRVTWTQALAHPFISLPLDFTVRLQADLLAWSKSLTLNPRHSVSYLTTALGMVKWGHGLTALPSYSTPLLTAYGLAGVPVRDPVIHRQVSLFTKRSRSLSPAATSLMDFMHEFMSQAR</sequence>
<dbReference type="PANTHER" id="PTHR30419:SF8">
    <property type="entry name" value="NITROGEN ASSIMILATION TRANSCRIPTIONAL ACTIVATOR-RELATED"/>
    <property type="match status" value="1"/>
</dbReference>
<evidence type="ECO:0000256" key="4">
    <source>
        <dbReference type="ARBA" id="ARBA00023163"/>
    </source>
</evidence>
<dbReference type="InterPro" id="IPR050950">
    <property type="entry name" value="HTH-type_LysR_regulators"/>
</dbReference>
<dbReference type="InterPro" id="IPR036388">
    <property type="entry name" value="WH-like_DNA-bd_sf"/>
</dbReference>
<dbReference type="Gene3D" id="3.40.190.290">
    <property type="match status" value="1"/>
</dbReference>
<dbReference type="EMBL" id="NEVS01000004">
    <property type="protein sequence ID" value="OZI60774.1"/>
    <property type="molecule type" value="Genomic_DNA"/>
</dbReference>
<dbReference type="SUPFAM" id="SSF46785">
    <property type="entry name" value="Winged helix' DNA-binding domain"/>
    <property type="match status" value="1"/>
</dbReference>
<dbReference type="AlphaFoldDB" id="A0A261UFU3"/>
<proteinExistence type="inferred from homology"/>